<accession>A0ACB5TH64</accession>
<evidence type="ECO:0000313" key="1">
    <source>
        <dbReference type="EMBL" id="GME88170.1"/>
    </source>
</evidence>
<proteinExistence type="predicted"/>
<sequence>MVFPLVCILVISVAVEVKLVALEVEATSFRDQRHASFSAATANSYTGHDNGEFSGVNGNANDNGDEDHNMVLPPDAPEQVRFSSPQLTPHPQSHQNFTYLDFDNFDNLDLSELGVNIDTDVHLHYQQQLQQQQQAQQQQQQQQQQAQQQGIPSAQDGAGYHATTASPTTTDSKVG</sequence>
<reference evidence="1" key="1">
    <citation type="submission" date="2023-04" db="EMBL/GenBank/DDBJ databases">
        <title>Ambrosiozyma monospora NBRC 10751.</title>
        <authorList>
            <person name="Ichikawa N."/>
            <person name="Sato H."/>
            <person name="Tonouchi N."/>
        </authorList>
    </citation>
    <scope>NUCLEOTIDE SEQUENCE</scope>
    <source>
        <strain evidence="1">NBRC 10751</strain>
    </source>
</reference>
<evidence type="ECO:0000313" key="2">
    <source>
        <dbReference type="Proteomes" id="UP001165064"/>
    </source>
</evidence>
<dbReference type="EMBL" id="BSXS01007278">
    <property type="protein sequence ID" value="GME88170.1"/>
    <property type="molecule type" value="Genomic_DNA"/>
</dbReference>
<dbReference type="Proteomes" id="UP001165064">
    <property type="component" value="Unassembled WGS sequence"/>
</dbReference>
<comment type="caution">
    <text evidence="1">The sequence shown here is derived from an EMBL/GenBank/DDBJ whole genome shotgun (WGS) entry which is preliminary data.</text>
</comment>
<protein>
    <submittedName>
        <fullName evidence="1">Unnamed protein product</fullName>
    </submittedName>
</protein>
<keyword evidence="2" id="KW-1185">Reference proteome</keyword>
<name>A0ACB5TH64_AMBMO</name>
<organism evidence="1 2">
    <name type="scientific">Ambrosiozyma monospora</name>
    <name type="common">Yeast</name>
    <name type="synonym">Endomycopsis monosporus</name>
    <dbReference type="NCBI Taxonomy" id="43982"/>
    <lineage>
        <taxon>Eukaryota</taxon>
        <taxon>Fungi</taxon>
        <taxon>Dikarya</taxon>
        <taxon>Ascomycota</taxon>
        <taxon>Saccharomycotina</taxon>
        <taxon>Pichiomycetes</taxon>
        <taxon>Pichiales</taxon>
        <taxon>Pichiaceae</taxon>
        <taxon>Ambrosiozyma</taxon>
    </lineage>
</organism>
<gene>
    <name evidence="1" type="ORF">Amon02_000832200</name>
</gene>